<evidence type="ECO:0000313" key="2">
    <source>
        <dbReference type="Proteomes" id="UP001164539"/>
    </source>
</evidence>
<sequence length="1327" mass="151561">MEVNTSRMVNLNGSNYALWKGKMEDLLYVKDYYLPVFATEKPVDKTDDEWALLHRQVCGYIRQWVDDNVLNHISGEKHARTLWNKLEQLYARKTGNNKLFLIKQMMPLRYRDGTPMTDHLNTFQGILNQLASMGISFDEEIQGLWLLGTLPDSWETLRTSLSNSAPDGIISMEFAKSSVLNEESRRKTHGSSSQSEALVTESRGRSKSRDSGNKEHNRSKSRKGYKNLDCHYCGKKGHIKKYCYKWKRENKENKEKEKKTEHKSDDDRVNVTPEDVLTVQEHDAINFAQTETSWVIDSGASVHVTARRDLFSSYTSGDFGDVRTANEGVTRCAGIGDICLKTGNGSRLILRRVKHVPDIRLNLLSVSKLCDDGYDNNFSGDNWKLTKGVMVIASGKKYSNLYLTRAEIIEDVVHAAESGDETELWHKRLCHMSEKGLTELAKKSVLPGVKKVHLKKCTHCLAGKQNRVSFKSHTPTRRPEVLDLIHSDVCGPMSTMSLGGAYYFVTFIDDHSRKIWVYTLRSKDQVLSVFKQFQASVERETGKKLKCIRTDNGGEYIGPFDAYCREQGIRHQKTPPKTPQLNGLAERMNRTLVERVRCLISQAGLSKSFWGEALSTAAHVINLSPSIPLQLEVPERIWSGKEVCYDYLRVFGCRAFVHIPKDERSKLDVKTKQCIFLGYGQDEFGYRLYDPVNKKIIRSRDVVFMEDQTKADFQIEKVTELLSSSVSVDLDIVPPALREDPHVDDIQDDQPDAVDIDNPIQEEGTEDADMEQPADETPTISLRRSTRVRQPSSRYPVHEYILLTDTGEPECYDEAIEDDHRNEWIEAMQDEMRSLHENHTFELVKLPKGKKALKNKWVFRIKHEEHSSRPRYKARLVVKGFGQRKGIDFGDIFSPVVKMTSIRAVFGLAASFNLEIEQMDVKTAFLHGDLEEEIYMEQPEGFKMKDREDYVCKLKKSLYGLKQAPRQWFKKFESVMREQGYQKTTSDNCVFVQKFSGDDFIILLLYVDDILIVGKNVCRINALKKQLSKSFAMKDLGAAKQMLGITIERDRSARKLYLSQEKYIQKVLQRFCMDKAKAVSSPLASHFKLSTKQCPTTCVEKEEMKKIPYASAVGSLMYAMVCTRPDIAYAVGMVSRFLSNPGKEHWDGVKWIMRYLCGTSDLKLSFGENEPVLVGFTDADLAGDIDSRKSTSGYLINFAGGAVSWQSRLQKCVALSTTEAEFIATTEGCKELLWMKKFLRELNFEQKRYVLLCDNQSAIHLGKNSSFHSRSKHIDIRYHWIRDVLNAKLLDLEKIHTDDNGADMLTKSLTRDKLETCRLIAGMVESS</sequence>
<comment type="caution">
    <text evidence="1">The sequence shown here is derived from an EMBL/GenBank/DDBJ whole genome shotgun (WGS) entry which is preliminary data.</text>
</comment>
<reference evidence="1 2" key="1">
    <citation type="journal article" date="2023" name="Science">
        <title>Complex scaffold remodeling in plant triterpene biosynthesis.</title>
        <authorList>
            <person name="De La Pena R."/>
            <person name="Hodgson H."/>
            <person name="Liu J.C."/>
            <person name="Stephenson M.J."/>
            <person name="Martin A.C."/>
            <person name="Owen C."/>
            <person name="Harkess A."/>
            <person name="Leebens-Mack J."/>
            <person name="Jimenez L.E."/>
            <person name="Osbourn A."/>
            <person name="Sattely E.S."/>
        </authorList>
    </citation>
    <scope>NUCLEOTIDE SEQUENCE [LARGE SCALE GENOMIC DNA]</scope>
    <source>
        <strain evidence="2">cv. JPN11</strain>
        <tissue evidence="1">Leaf</tissue>
    </source>
</reference>
<proteinExistence type="predicted"/>
<keyword evidence="2" id="KW-1185">Reference proteome</keyword>
<organism evidence="1 2">
    <name type="scientific">Melia azedarach</name>
    <name type="common">Chinaberry tree</name>
    <dbReference type="NCBI Taxonomy" id="155640"/>
    <lineage>
        <taxon>Eukaryota</taxon>
        <taxon>Viridiplantae</taxon>
        <taxon>Streptophyta</taxon>
        <taxon>Embryophyta</taxon>
        <taxon>Tracheophyta</taxon>
        <taxon>Spermatophyta</taxon>
        <taxon>Magnoliopsida</taxon>
        <taxon>eudicotyledons</taxon>
        <taxon>Gunneridae</taxon>
        <taxon>Pentapetalae</taxon>
        <taxon>rosids</taxon>
        <taxon>malvids</taxon>
        <taxon>Sapindales</taxon>
        <taxon>Meliaceae</taxon>
        <taxon>Melia</taxon>
    </lineage>
</organism>
<accession>A0ACC1XCM0</accession>
<protein>
    <submittedName>
        <fullName evidence="1">Retrovirus-related Pol polyprotein from transposon TNT 1-94</fullName>
    </submittedName>
</protein>
<gene>
    <name evidence="1" type="ORF">OWV82_019059</name>
</gene>
<evidence type="ECO:0000313" key="1">
    <source>
        <dbReference type="EMBL" id="KAJ4709236.1"/>
    </source>
</evidence>
<dbReference type="Proteomes" id="UP001164539">
    <property type="component" value="Chromosome 10"/>
</dbReference>
<dbReference type="EMBL" id="CM051403">
    <property type="protein sequence ID" value="KAJ4709236.1"/>
    <property type="molecule type" value="Genomic_DNA"/>
</dbReference>
<name>A0ACC1XCM0_MELAZ</name>